<dbReference type="InterPro" id="IPR029061">
    <property type="entry name" value="THDP-binding"/>
</dbReference>
<keyword evidence="13" id="KW-1185">Reference proteome</keyword>
<dbReference type="GO" id="GO:0004739">
    <property type="term" value="F:pyruvate dehydrogenase (acetyl-transferring) activity"/>
    <property type="evidence" value="ECO:0007669"/>
    <property type="project" value="UniProtKB-UniRule"/>
</dbReference>
<sequence length="355" mass="39846">MVSQTFELIRRIGEDGELIGDKILELSNGELRELYSKMLIARLFDERAFRLQRQGRIGTYPPYSGQEASQIGSTFLLEKGDWLFPYGRDLAACFTFGKDMKSALLYAMGHKDGSKVPQDLNIFPLAIMIPPQIPQAVGAAWASKLKNEDRVALTTFGDGATSKGDFHEGLNMAAVLEAPVVFFCQNNKWAISVPIEKQMATETIAQKAIAYGMKGVRVDGNDVLAVYDVTKEAIIRARNGEGPTLIEAVTYRVGPHTTSDDPTRYREESTAEEWRTTRDPIQLFKNFLIKRGIWSEQEEVQVVEDMKNEINIAIREAEATTKTTISDIFDHVYETPTADLVMQKREVETNILVKP</sequence>
<evidence type="ECO:0000256" key="4">
    <source>
        <dbReference type="ARBA" id="ARBA00014159"/>
    </source>
</evidence>
<dbReference type="Gene3D" id="3.40.50.970">
    <property type="match status" value="1"/>
</dbReference>
<evidence type="ECO:0000256" key="10">
    <source>
        <dbReference type="RuleBase" id="RU366007"/>
    </source>
</evidence>
<dbReference type="EMBL" id="WBOS01000014">
    <property type="protein sequence ID" value="KAB2330474.1"/>
    <property type="molecule type" value="Genomic_DNA"/>
</dbReference>
<dbReference type="AlphaFoldDB" id="A0A6L3V5H4"/>
<accession>A0A6L3V5H4</accession>
<dbReference type="GO" id="GO:0009083">
    <property type="term" value="P:branched-chain amino acid catabolic process"/>
    <property type="evidence" value="ECO:0007669"/>
    <property type="project" value="TreeGrafter"/>
</dbReference>
<evidence type="ECO:0000256" key="3">
    <source>
        <dbReference type="ARBA" id="ARBA00012281"/>
    </source>
</evidence>
<name>A0A6L3V5H4_9BACI</name>
<evidence type="ECO:0000256" key="5">
    <source>
        <dbReference type="ARBA" id="ARBA00023002"/>
    </source>
</evidence>
<dbReference type="InterPro" id="IPR017596">
    <property type="entry name" value="PdhA/BkdA"/>
</dbReference>
<dbReference type="EC" id="1.2.4.1" evidence="3 10"/>
<dbReference type="InterPro" id="IPR050771">
    <property type="entry name" value="Alpha-ketoacid_DH_E1_comp"/>
</dbReference>
<keyword evidence="7 10" id="KW-0670">Pyruvate</keyword>
<feature type="domain" description="Dehydrogenase E1 component" evidence="11">
    <location>
        <begin position="36"/>
        <end position="325"/>
    </location>
</feature>
<comment type="caution">
    <text evidence="12">The sequence shown here is derived from an EMBL/GenBank/DDBJ whole genome shotgun (WGS) entry which is preliminary data.</text>
</comment>
<evidence type="ECO:0000256" key="7">
    <source>
        <dbReference type="ARBA" id="ARBA00023317"/>
    </source>
</evidence>
<evidence type="ECO:0000313" key="12">
    <source>
        <dbReference type="EMBL" id="KAB2330474.1"/>
    </source>
</evidence>
<dbReference type="OrthoDB" id="9766715at2"/>
<organism evidence="12 13">
    <name type="scientific">Cytobacillus depressus</name>
    <dbReference type="NCBI Taxonomy" id="1602942"/>
    <lineage>
        <taxon>Bacteria</taxon>
        <taxon>Bacillati</taxon>
        <taxon>Bacillota</taxon>
        <taxon>Bacilli</taxon>
        <taxon>Bacillales</taxon>
        <taxon>Bacillaceae</taxon>
        <taxon>Cytobacillus</taxon>
    </lineage>
</organism>
<evidence type="ECO:0000259" key="11">
    <source>
        <dbReference type="Pfam" id="PF00676"/>
    </source>
</evidence>
<dbReference type="CDD" id="cd02000">
    <property type="entry name" value="TPP_E1_PDC_ADC_BCADC"/>
    <property type="match status" value="1"/>
</dbReference>
<proteinExistence type="predicted"/>
<dbReference type="PANTHER" id="PTHR43380:SF1">
    <property type="entry name" value="2-OXOISOVALERATE DEHYDROGENASE SUBUNIT ALPHA, MITOCHONDRIAL"/>
    <property type="match status" value="1"/>
</dbReference>
<dbReference type="SUPFAM" id="SSF52518">
    <property type="entry name" value="Thiamin diphosphate-binding fold (THDP-binding)"/>
    <property type="match status" value="1"/>
</dbReference>
<evidence type="ECO:0000313" key="13">
    <source>
        <dbReference type="Proteomes" id="UP000481030"/>
    </source>
</evidence>
<dbReference type="PANTHER" id="PTHR43380">
    <property type="entry name" value="2-OXOISOVALERATE DEHYDROGENASE SUBUNIT ALPHA, MITOCHONDRIAL"/>
    <property type="match status" value="1"/>
</dbReference>
<keyword evidence="6 10" id="KW-0786">Thiamine pyrophosphate</keyword>
<protein>
    <recommendedName>
        <fullName evidence="4 10">Pyruvate dehydrogenase E1 component subunit alpha</fullName>
        <ecNumber evidence="3 10">1.2.4.1</ecNumber>
    </recommendedName>
</protein>
<comment type="cofactor">
    <cofactor evidence="1 10">
        <name>thiamine diphosphate</name>
        <dbReference type="ChEBI" id="CHEBI:58937"/>
    </cofactor>
</comment>
<reference evidence="12 13" key="1">
    <citation type="journal article" date="2016" name="Antonie Van Leeuwenhoek">
        <title>Bacillus depressus sp. nov., isolated from soil of a sunflower field.</title>
        <authorList>
            <person name="Wei X."/>
            <person name="Xin D."/>
            <person name="Xin Y."/>
            <person name="Zhang H."/>
            <person name="Wang T."/>
            <person name="Zhang J."/>
        </authorList>
    </citation>
    <scope>NUCLEOTIDE SEQUENCE [LARGE SCALE GENOMIC DNA]</scope>
    <source>
        <strain evidence="12 13">BZ1</strain>
    </source>
</reference>
<dbReference type="NCBIfam" id="TIGR03181">
    <property type="entry name" value="PDH_E1_alph_x"/>
    <property type="match status" value="1"/>
</dbReference>
<gene>
    <name evidence="12" type="primary">pdhA</name>
    <name evidence="12" type="ORF">F7731_20080</name>
</gene>
<comment type="catalytic activity">
    <reaction evidence="9 10">
        <text>N(6)-[(R)-lipoyl]-L-lysyl-[protein] + pyruvate + H(+) = N(6)-[(R)-S(8)-acetyldihydrolipoyl]-L-lysyl-[protein] + CO2</text>
        <dbReference type="Rhea" id="RHEA:19189"/>
        <dbReference type="Rhea" id="RHEA-COMP:10474"/>
        <dbReference type="Rhea" id="RHEA-COMP:10478"/>
        <dbReference type="ChEBI" id="CHEBI:15361"/>
        <dbReference type="ChEBI" id="CHEBI:15378"/>
        <dbReference type="ChEBI" id="CHEBI:16526"/>
        <dbReference type="ChEBI" id="CHEBI:83099"/>
        <dbReference type="ChEBI" id="CHEBI:83111"/>
        <dbReference type="EC" id="1.2.4.1"/>
    </reaction>
</comment>
<evidence type="ECO:0000256" key="1">
    <source>
        <dbReference type="ARBA" id="ARBA00001964"/>
    </source>
</evidence>
<evidence type="ECO:0000256" key="8">
    <source>
        <dbReference type="ARBA" id="ARBA00025211"/>
    </source>
</evidence>
<keyword evidence="5 10" id="KW-0560">Oxidoreductase</keyword>
<evidence type="ECO:0000256" key="9">
    <source>
        <dbReference type="ARBA" id="ARBA00051231"/>
    </source>
</evidence>
<dbReference type="InterPro" id="IPR001017">
    <property type="entry name" value="DH_E1"/>
</dbReference>
<comment type="function">
    <text evidence="8 10">The pyruvate dehydrogenase complex catalyzes the overall conversion of pyruvate to acetyl-CoA and CO(2). It contains multiple copies of three enzymatic components: pyruvate dehydrogenase (E1), dihydrolipoamide acetyltransferase (E2) and lipoamide dehydrogenase (E3).</text>
</comment>
<comment type="subunit">
    <text evidence="2 10">Heterodimer of an alpha and a beta chain.</text>
</comment>
<dbReference type="Pfam" id="PF00676">
    <property type="entry name" value="E1_dh"/>
    <property type="match status" value="1"/>
</dbReference>
<dbReference type="RefSeq" id="WP_151536573.1">
    <property type="nucleotide sequence ID" value="NZ_WBOS01000014.1"/>
</dbReference>
<evidence type="ECO:0000256" key="6">
    <source>
        <dbReference type="ARBA" id="ARBA00023052"/>
    </source>
</evidence>
<evidence type="ECO:0000256" key="2">
    <source>
        <dbReference type="ARBA" id="ARBA00011870"/>
    </source>
</evidence>
<dbReference type="Proteomes" id="UP000481030">
    <property type="component" value="Unassembled WGS sequence"/>
</dbReference>